<accession>A0A1R2AQ34</accession>
<evidence type="ECO:0000313" key="3">
    <source>
        <dbReference type="Proteomes" id="UP000187209"/>
    </source>
</evidence>
<dbReference type="EMBL" id="MPUH01001666">
    <property type="protein sequence ID" value="OMJ66653.1"/>
    <property type="molecule type" value="Genomic_DNA"/>
</dbReference>
<sequence length="543" mass="63495">MDDDLTPEVRELRNQLAIERQTSYKLEQKFKSLQRDYSLETQQLKLKLQAEQEKNMQLESYIVDHQNTDTAALKLENSVLQTKVSTLQRNYEIIKSKFIEDFGNKDIHIANLSETNQTLEEEIKAYQEMSLSKVKQTAHKFIELEEKIKELGKINKELEDKLAFQTKIHEEEIDFIKQDLGYAQTQLAQKKKENVRQMEKLEEEQETNDKLRNHINTFEERIKQLEAENDDLNKSISSRERKIRNLSQEIHNVNEDYIESKDSELEGLAKEIKGLNSSLKYTKDQYASMLKAKEDAEEKYESLVKESARKAENFAKEKKNLTDQISTLKQKHDIFLQSSSEKEEYIKKSKDDTITELQNRILELKQDKAELENALQELQDQIQITRLSSTEGISLNDELCQLRESYQSRGSTPKSLAFDFKKAEKISNELSEKELQIQILKAENATLKSSIENLVPSLMNKLPEYQALVAEKKRIETEFVLAKECWGNENTSLRNALEETEAIAINSNLKYAEAATDRDLYYKMYLDMKIQKNPPKKSWFKKK</sequence>
<feature type="coiled-coil region" evidence="1">
    <location>
        <begin position="109"/>
        <end position="388"/>
    </location>
</feature>
<evidence type="ECO:0000256" key="1">
    <source>
        <dbReference type="SAM" id="Coils"/>
    </source>
</evidence>
<gene>
    <name evidence="2" type="ORF">SteCoe_36438</name>
</gene>
<proteinExistence type="predicted"/>
<organism evidence="2 3">
    <name type="scientific">Stentor coeruleus</name>
    <dbReference type="NCBI Taxonomy" id="5963"/>
    <lineage>
        <taxon>Eukaryota</taxon>
        <taxon>Sar</taxon>
        <taxon>Alveolata</taxon>
        <taxon>Ciliophora</taxon>
        <taxon>Postciliodesmatophora</taxon>
        <taxon>Heterotrichea</taxon>
        <taxon>Heterotrichida</taxon>
        <taxon>Stentoridae</taxon>
        <taxon>Stentor</taxon>
    </lineage>
</organism>
<dbReference type="OrthoDB" id="10600684at2759"/>
<evidence type="ECO:0000313" key="2">
    <source>
        <dbReference type="EMBL" id="OMJ66653.1"/>
    </source>
</evidence>
<protein>
    <submittedName>
        <fullName evidence="2">Uncharacterized protein</fullName>
    </submittedName>
</protein>
<dbReference type="SUPFAM" id="SSF57997">
    <property type="entry name" value="Tropomyosin"/>
    <property type="match status" value="1"/>
</dbReference>
<name>A0A1R2AQ34_9CILI</name>
<keyword evidence="1" id="KW-0175">Coiled coil</keyword>
<keyword evidence="3" id="KW-1185">Reference proteome</keyword>
<dbReference type="AlphaFoldDB" id="A0A1R2AQ34"/>
<reference evidence="2 3" key="1">
    <citation type="submission" date="2016-11" db="EMBL/GenBank/DDBJ databases">
        <title>The macronuclear genome of Stentor coeruleus: a giant cell with tiny introns.</title>
        <authorList>
            <person name="Slabodnick M."/>
            <person name="Ruby J.G."/>
            <person name="Reiff S.B."/>
            <person name="Swart E.C."/>
            <person name="Gosai S."/>
            <person name="Prabakaran S."/>
            <person name="Witkowska E."/>
            <person name="Larue G.E."/>
            <person name="Fisher S."/>
            <person name="Freeman R.M."/>
            <person name="Gunawardena J."/>
            <person name="Chu W."/>
            <person name="Stover N.A."/>
            <person name="Gregory B.D."/>
            <person name="Nowacki M."/>
            <person name="Derisi J."/>
            <person name="Roy S.W."/>
            <person name="Marshall W.F."/>
            <person name="Sood P."/>
        </authorList>
    </citation>
    <scope>NUCLEOTIDE SEQUENCE [LARGE SCALE GENOMIC DNA]</scope>
    <source>
        <strain evidence="2">WM001</strain>
    </source>
</reference>
<dbReference type="Proteomes" id="UP000187209">
    <property type="component" value="Unassembled WGS sequence"/>
</dbReference>
<dbReference type="Gene3D" id="1.10.287.1490">
    <property type="match status" value="1"/>
</dbReference>
<comment type="caution">
    <text evidence="2">The sequence shown here is derived from an EMBL/GenBank/DDBJ whole genome shotgun (WGS) entry which is preliminary data.</text>
</comment>
<feature type="coiled-coil region" evidence="1">
    <location>
        <begin position="423"/>
        <end position="450"/>
    </location>
</feature>